<dbReference type="Proteomes" id="UP000072443">
    <property type="component" value="Unassembled WGS sequence"/>
</dbReference>
<dbReference type="EMBL" id="FEVP01000005">
    <property type="protein sequence ID" value="CWP52759.1"/>
    <property type="molecule type" value="Genomic_DNA"/>
</dbReference>
<reference evidence="4 8" key="3">
    <citation type="submission" date="2018-06" db="EMBL/GenBank/DDBJ databases">
        <authorList>
            <consortium name="Pathogen Informatics"/>
            <person name="Doyle S."/>
        </authorList>
    </citation>
    <scope>NUCLEOTIDE SEQUENCE [LARGE SCALE GENOMIC DNA]</scope>
    <source>
        <strain evidence="4 8">NCTC8554</strain>
    </source>
</reference>
<sequence length="155" mass="18098">MTHLSYYKGCRNRQFGSSQLECFTSQFLWNAIHFIQHFTWFNFGNVIFHVTFTATHTNLNRLFSNRFIREYTNPNTTTTFDMTGHCTTSSFDLTGSQTTTTYGFQAELTETYLITASSDASIATLLLLTVFQSSWLQHYVYLPFFVYSHVQVWKI</sequence>
<accession>A0A0Y5AP49</accession>
<dbReference type="Proteomes" id="UP000254176">
    <property type="component" value="Unassembled WGS sequence"/>
</dbReference>
<evidence type="ECO:0000313" key="3">
    <source>
        <dbReference type="EMBL" id="CWT79256.1"/>
    </source>
</evidence>
<dbReference type="Proteomes" id="UP000069876">
    <property type="component" value="Unassembled WGS sequence"/>
</dbReference>
<name>A0A0Y5AP49_NEIME</name>
<evidence type="ECO:0000313" key="7">
    <source>
        <dbReference type="Proteomes" id="UP000092966"/>
    </source>
</evidence>
<reference evidence="5 6" key="2">
    <citation type="submission" date="2016-02" db="EMBL/GenBank/DDBJ databases">
        <authorList>
            <consortium name="Pathogen Informatics"/>
        </authorList>
    </citation>
    <scope>NUCLEOTIDE SEQUENCE [LARGE SCALE GENOMIC DNA]</scope>
    <source>
        <strain evidence="2 6">2842STDY5881269</strain>
        <strain evidence="3 5">2842STDY5881531</strain>
    </source>
</reference>
<evidence type="ECO:0000313" key="4">
    <source>
        <dbReference type="EMBL" id="SUA30339.1"/>
    </source>
</evidence>
<reference evidence="1 7" key="1">
    <citation type="submission" date="2015-07" db="EMBL/GenBank/DDBJ databases">
        <title>Comparative genome sequencing reveals within-host evolution of Neisseria meningitidis during.</title>
        <authorList>
            <person name="Klughammer J."/>
            <person name="Dittrich M."/>
            <person name="Mueller T."/>
            <person name="Blom J."/>
            <person name="Goesmann A."/>
            <person name="Vogel U."/>
            <person name="Frosch M."/>
            <person name="Bock C."/>
            <person name="Schoen C."/>
        </authorList>
    </citation>
    <scope>NUCLEOTIDE SEQUENCE [LARGE SCALE GENOMIC DNA]</scope>
    <source>
        <strain evidence="1 7">DE8555</strain>
    </source>
</reference>
<dbReference type="EMBL" id="UGRP01000004">
    <property type="protein sequence ID" value="SUA30339.1"/>
    <property type="molecule type" value="Genomic_DNA"/>
</dbReference>
<dbReference type="AlphaFoldDB" id="A0A0Y5AP49"/>
<dbReference type="EMBL" id="CP012393">
    <property type="protein sequence ID" value="ANW90710.1"/>
    <property type="molecule type" value="Genomic_DNA"/>
</dbReference>
<proteinExistence type="predicted"/>
<dbReference type="Proteomes" id="UP000092966">
    <property type="component" value="Chromosome"/>
</dbReference>
<gene>
    <name evidence="1" type="ORF">DE8555_0137</name>
    <name evidence="2" type="ORF">ERS514591_00696</name>
    <name evidence="3" type="ORF">ERS514851_00458</name>
    <name evidence="4" type="ORF">NCTC8554_02380</name>
</gene>
<dbReference type="EMBL" id="FFEF01000002">
    <property type="protein sequence ID" value="CWT79256.1"/>
    <property type="molecule type" value="Genomic_DNA"/>
</dbReference>
<evidence type="ECO:0000313" key="1">
    <source>
        <dbReference type="EMBL" id="ANW90710.1"/>
    </source>
</evidence>
<evidence type="ECO:0000313" key="6">
    <source>
        <dbReference type="Proteomes" id="UP000072443"/>
    </source>
</evidence>
<evidence type="ECO:0000313" key="2">
    <source>
        <dbReference type="EMBL" id="CWP52759.1"/>
    </source>
</evidence>
<evidence type="ECO:0000313" key="5">
    <source>
        <dbReference type="Proteomes" id="UP000069876"/>
    </source>
</evidence>
<protein>
    <submittedName>
        <fullName evidence="3">Uncharacterized protein</fullName>
    </submittedName>
</protein>
<evidence type="ECO:0000313" key="8">
    <source>
        <dbReference type="Proteomes" id="UP000254176"/>
    </source>
</evidence>
<organism evidence="3 5">
    <name type="scientific">Neisseria meningitidis</name>
    <dbReference type="NCBI Taxonomy" id="487"/>
    <lineage>
        <taxon>Bacteria</taxon>
        <taxon>Pseudomonadati</taxon>
        <taxon>Pseudomonadota</taxon>
        <taxon>Betaproteobacteria</taxon>
        <taxon>Neisseriales</taxon>
        <taxon>Neisseriaceae</taxon>
        <taxon>Neisseria</taxon>
    </lineage>
</organism>